<feature type="chain" id="PRO_5001532460" description="Folate receptor-like domain-containing protein" evidence="1">
    <location>
        <begin position="22"/>
        <end position="277"/>
    </location>
</feature>
<dbReference type="AlphaFoldDB" id="A0A024GGI8"/>
<dbReference type="Proteomes" id="UP000053237">
    <property type="component" value="Unassembled WGS sequence"/>
</dbReference>
<gene>
    <name evidence="2" type="ORF">BN9_063320</name>
</gene>
<evidence type="ECO:0000256" key="1">
    <source>
        <dbReference type="SAM" id="SignalP"/>
    </source>
</evidence>
<keyword evidence="3" id="KW-1185">Reference proteome</keyword>
<accession>A0A024GGI8</accession>
<dbReference type="EMBL" id="CAIX01000098">
    <property type="protein sequence ID" value="CCI45435.1"/>
    <property type="molecule type" value="Genomic_DNA"/>
</dbReference>
<dbReference type="OrthoDB" id="105234at2759"/>
<proteinExistence type="predicted"/>
<evidence type="ECO:0000313" key="3">
    <source>
        <dbReference type="Proteomes" id="UP000053237"/>
    </source>
</evidence>
<keyword evidence="1" id="KW-0732">Signal</keyword>
<sequence>MTFRGILLWILWNATLHEISSEGDEAMCLCTHKEPAKNRIPLLFCNWYRQKTCCLPAFDDDIQSKFSSFINAGATCSKYSNKAKHYLAIVFCMGCNPDQATFLGPAVNTDFYNATSTLKVCASIADRVAPSQFDDCGLVLSTDRDNICAPNSPIIASYTFPDCKDSEYICQDTMKNWYCSPTNCLQDTPMGFADRPCNRKQKTCDGVVKMMNDNRAAKPPNFEEYPVEIIDKEACMQQHRDISRCNCLWDVSKASTVWGFTVWHYVVICIVHALVDI</sequence>
<evidence type="ECO:0000313" key="2">
    <source>
        <dbReference type="EMBL" id="CCI45435.1"/>
    </source>
</evidence>
<feature type="signal peptide" evidence="1">
    <location>
        <begin position="1"/>
        <end position="21"/>
    </location>
</feature>
<comment type="caution">
    <text evidence="2">The sequence shown here is derived from an EMBL/GenBank/DDBJ whole genome shotgun (WGS) entry which is preliminary data.</text>
</comment>
<dbReference type="InParanoid" id="A0A024GGI8"/>
<name>A0A024GGI8_9STRA</name>
<organism evidence="2 3">
    <name type="scientific">Albugo candida</name>
    <dbReference type="NCBI Taxonomy" id="65357"/>
    <lineage>
        <taxon>Eukaryota</taxon>
        <taxon>Sar</taxon>
        <taxon>Stramenopiles</taxon>
        <taxon>Oomycota</taxon>
        <taxon>Peronosporomycetes</taxon>
        <taxon>Albuginales</taxon>
        <taxon>Albuginaceae</taxon>
        <taxon>Albugo</taxon>
    </lineage>
</organism>
<evidence type="ECO:0008006" key="4">
    <source>
        <dbReference type="Google" id="ProtNLM"/>
    </source>
</evidence>
<reference evidence="2 3" key="1">
    <citation type="submission" date="2012-05" db="EMBL/GenBank/DDBJ databases">
        <title>Recombination and specialization in a pathogen metapopulation.</title>
        <authorList>
            <person name="Gardiner A."/>
            <person name="Kemen E."/>
            <person name="Schultz-Larsen T."/>
            <person name="MacLean D."/>
            <person name="Van Oosterhout C."/>
            <person name="Jones J.D.G."/>
        </authorList>
    </citation>
    <scope>NUCLEOTIDE SEQUENCE [LARGE SCALE GENOMIC DNA]</scope>
    <source>
        <strain evidence="2 3">Ac Nc2</strain>
    </source>
</reference>
<protein>
    <recommendedName>
        <fullName evidence="4">Folate receptor-like domain-containing protein</fullName>
    </recommendedName>
</protein>